<sequence length="55" mass="5841">APILRWQEQVHLPGIYDLDVDTAALSPAACAAAIRERLENSQPARACELLAALAG</sequence>
<evidence type="ECO:0000313" key="2">
    <source>
        <dbReference type="Proteomes" id="UP000050509"/>
    </source>
</evidence>
<evidence type="ECO:0000313" key="1">
    <source>
        <dbReference type="EMBL" id="KPV46612.1"/>
    </source>
</evidence>
<proteinExistence type="predicted"/>
<dbReference type="Proteomes" id="UP000050509">
    <property type="component" value="Unassembled WGS sequence"/>
</dbReference>
<gene>
    <name evidence="1" type="ORF">SE17_43135</name>
</gene>
<dbReference type="EMBL" id="LJCR01003535">
    <property type="protein sequence ID" value="KPV46612.1"/>
    <property type="molecule type" value="Genomic_DNA"/>
</dbReference>
<feature type="non-terminal residue" evidence="1">
    <location>
        <position position="1"/>
    </location>
</feature>
<name>A0A0P9DAE9_9CHLR</name>
<dbReference type="Gene3D" id="3.40.50.300">
    <property type="entry name" value="P-loop containing nucleotide triphosphate hydrolases"/>
    <property type="match status" value="1"/>
</dbReference>
<protein>
    <submittedName>
        <fullName evidence="1">Chloramphenicol phosphotransferase</fullName>
    </submittedName>
</protein>
<keyword evidence="1" id="KW-0808">Transferase</keyword>
<organism evidence="1 2">
    <name type="scientific">Kouleothrix aurantiaca</name>
    <dbReference type="NCBI Taxonomy" id="186479"/>
    <lineage>
        <taxon>Bacteria</taxon>
        <taxon>Bacillati</taxon>
        <taxon>Chloroflexota</taxon>
        <taxon>Chloroflexia</taxon>
        <taxon>Chloroflexales</taxon>
        <taxon>Roseiflexineae</taxon>
        <taxon>Roseiflexaceae</taxon>
        <taxon>Kouleothrix</taxon>
    </lineage>
</organism>
<comment type="caution">
    <text evidence="1">The sequence shown here is derived from an EMBL/GenBank/DDBJ whole genome shotgun (WGS) entry which is preliminary data.</text>
</comment>
<dbReference type="GO" id="GO:0016740">
    <property type="term" value="F:transferase activity"/>
    <property type="evidence" value="ECO:0007669"/>
    <property type="project" value="UniProtKB-KW"/>
</dbReference>
<dbReference type="AlphaFoldDB" id="A0A0P9DAE9"/>
<keyword evidence="2" id="KW-1185">Reference proteome</keyword>
<dbReference type="Pfam" id="PF07931">
    <property type="entry name" value="CPT"/>
    <property type="match status" value="1"/>
</dbReference>
<dbReference type="InterPro" id="IPR027417">
    <property type="entry name" value="P-loop_NTPase"/>
</dbReference>
<reference evidence="1 2" key="1">
    <citation type="submission" date="2015-09" db="EMBL/GenBank/DDBJ databases">
        <title>Draft genome sequence of Kouleothrix aurantiaca JCM 19913.</title>
        <authorList>
            <person name="Hemp J."/>
        </authorList>
    </citation>
    <scope>NUCLEOTIDE SEQUENCE [LARGE SCALE GENOMIC DNA]</scope>
    <source>
        <strain evidence="1 2">COM-B</strain>
    </source>
</reference>
<accession>A0A0P9DAE9</accession>